<comment type="subunit">
    <text evidence="5">Binds ribosomal protein uS19.</text>
</comment>
<dbReference type="AlphaFoldDB" id="A0A251X419"/>
<keyword evidence="4 5" id="KW-0143">Chaperone</keyword>
<dbReference type="SUPFAM" id="SSF50346">
    <property type="entry name" value="PRC-barrel domain"/>
    <property type="match status" value="1"/>
</dbReference>
<dbReference type="InterPro" id="IPR009000">
    <property type="entry name" value="Transl_B-barrel_sf"/>
</dbReference>
<comment type="domain">
    <text evidence="5">The PRC barrel domain binds ribosomal protein uS19.</text>
</comment>
<dbReference type="InterPro" id="IPR056792">
    <property type="entry name" value="PRC_RimM"/>
</dbReference>
<dbReference type="Gene3D" id="2.30.30.240">
    <property type="entry name" value="PRC-barrel domain"/>
    <property type="match status" value="1"/>
</dbReference>
<evidence type="ECO:0000313" key="8">
    <source>
        <dbReference type="EMBL" id="OUD12243.1"/>
    </source>
</evidence>
<gene>
    <name evidence="5" type="primary">rimM</name>
    <name evidence="8" type="ORF">TPSD3_14075</name>
</gene>
<dbReference type="GO" id="GO:0006364">
    <property type="term" value="P:rRNA processing"/>
    <property type="evidence" value="ECO:0007669"/>
    <property type="project" value="UniProtKB-UniRule"/>
</dbReference>
<keyword evidence="9" id="KW-1185">Reference proteome</keyword>
<dbReference type="GO" id="GO:0043022">
    <property type="term" value="F:ribosome binding"/>
    <property type="evidence" value="ECO:0007669"/>
    <property type="project" value="InterPro"/>
</dbReference>
<evidence type="ECO:0000256" key="5">
    <source>
        <dbReference type="HAMAP-Rule" id="MF_00014"/>
    </source>
</evidence>
<feature type="domain" description="RimM N-terminal" evidence="6">
    <location>
        <begin position="10"/>
        <end position="90"/>
    </location>
</feature>
<proteinExistence type="inferred from homology"/>
<organism evidence="8 9">
    <name type="scientific">Thioflexithrix psekupsensis</name>
    <dbReference type="NCBI Taxonomy" id="1570016"/>
    <lineage>
        <taxon>Bacteria</taxon>
        <taxon>Pseudomonadati</taxon>
        <taxon>Pseudomonadota</taxon>
        <taxon>Gammaproteobacteria</taxon>
        <taxon>Thiotrichales</taxon>
        <taxon>Thioflexithrix</taxon>
    </lineage>
</organism>
<dbReference type="PANTHER" id="PTHR33692:SF1">
    <property type="entry name" value="RIBOSOME MATURATION FACTOR RIMM"/>
    <property type="match status" value="1"/>
</dbReference>
<dbReference type="Gene3D" id="2.40.30.60">
    <property type="entry name" value="RimM"/>
    <property type="match status" value="1"/>
</dbReference>
<feature type="domain" description="Ribosome maturation factor RimM PRC barrel" evidence="7">
    <location>
        <begin position="103"/>
        <end position="168"/>
    </location>
</feature>
<protein>
    <recommendedName>
        <fullName evidence="5">Ribosome maturation factor RimM</fullName>
    </recommendedName>
</protein>
<comment type="function">
    <text evidence="5">An accessory protein needed during the final step in the assembly of 30S ribosomal subunit, possibly for assembly of the head region. Essential for efficient processing of 16S rRNA. May be needed both before and after RbfA during the maturation of 16S rRNA. It has affinity for free ribosomal 30S subunits but not for 70S ribosomes.</text>
</comment>
<dbReference type="NCBIfam" id="TIGR02273">
    <property type="entry name" value="16S_RimM"/>
    <property type="match status" value="1"/>
</dbReference>
<comment type="caution">
    <text evidence="8">The sequence shown here is derived from an EMBL/GenBank/DDBJ whole genome shotgun (WGS) entry which is preliminary data.</text>
</comment>
<dbReference type="PANTHER" id="PTHR33692">
    <property type="entry name" value="RIBOSOME MATURATION FACTOR RIMM"/>
    <property type="match status" value="1"/>
</dbReference>
<dbReference type="GO" id="GO:0005840">
    <property type="term" value="C:ribosome"/>
    <property type="evidence" value="ECO:0007669"/>
    <property type="project" value="InterPro"/>
</dbReference>
<evidence type="ECO:0000256" key="4">
    <source>
        <dbReference type="ARBA" id="ARBA00023186"/>
    </source>
</evidence>
<accession>A0A251X419</accession>
<dbReference type="InterPro" id="IPR036976">
    <property type="entry name" value="RimM_N_sf"/>
</dbReference>
<keyword evidence="2 5" id="KW-0690">Ribosome biogenesis</keyword>
<evidence type="ECO:0000259" key="6">
    <source>
        <dbReference type="Pfam" id="PF01782"/>
    </source>
</evidence>
<dbReference type="SUPFAM" id="SSF50447">
    <property type="entry name" value="Translation proteins"/>
    <property type="match status" value="1"/>
</dbReference>
<evidence type="ECO:0000256" key="2">
    <source>
        <dbReference type="ARBA" id="ARBA00022517"/>
    </source>
</evidence>
<comment type="similarity">
    <text evidence="5">Belongs to the RimM family.</text>
</comment>
<dbReference type="InterPro" id="IPR011961">
    <property type="entry name" value="RimM"/>
</dbReference>
<dbReference type="RefSeq" id="WP_086489190.1">
    <property type="nucleotide sequence ID" value="NZ_MSLT01000023.1"/>
</dbReference>
<comment type="subcellular location">
    <subcellularLocation>
        <location evidence="5">Cytoplasm</location>
    </subcellularLocation>
</comment>
<dbReference type="GO" id="GO:0005737">
    <property type="term" value="C:cytoplasm"/>
    <property type="evidence" value="ECO:0007669"/>
    <property type="project" value="UniProtKB-SubCell"/>
</dbReference>
<dbReference type="InterPro" id="IPR002676">
    <property type="entry name" value="RimM_N"/>
</dbReference>
<dbReference type="OrthoDB" id="9783509at2"/>
<keyword evidence="3 5" id="KW-0698">rRNA processing</keyword>
<dbReference type="GO" id="GO:0042274">
    <property type="term" value="P:ribosomal small subunit biogenesis"/>
    <property type="evidence" value="ECO:0007669"/>
    <property type="project" value="UniProtKB-UniRule"/>
</dbReference>
<evidence type="ECO:0000259" key="7">
    <source>
        <dbReference type="Pfam" id="PF24986"/>
    </source>
</evidence>
<sequence>MSDADSLLIVGRINGLFGVKGWVKVYSYTRPMTNLLQYRPWQLKQDHTWHSIAVQQAAEHGKGLIALIEGCDDRDSAARWLGAEIGVFRHQLPPSNPEEGYYWSDLIGLQVINQAQQILGQVESLIETGANDVLVVQGERERLIPFVFEHVILQVDLEAKLIRVAWDSDF</sequence>
<evidence type="ECO:0000256" key="1">
    <source>
        <dbReference type="ARBA" id="ARBA00022490"/>
    </source>
</evidence>
<dbReference type="Pfam" id="PF01782">
    <property type="entry name" value="RimM"/>
    <property type="match status" value="1"/>
</dbReference>
<dbReference type="HAMAP" id="MF_00014">
    <property type="entry name" value="Ribosome_mat_RimM"/>
    <property type="match status" value="1"/>
</dbReference>
<dbReference type="InterPro" id="IPR011033">
    <property type="entry name" value="PRC_barrel-like_sf"/>
</dbReference>
<dbReference type="EMBL" id="MSLT01000023">
    <property type="protein sequence ID" value="OUD12243.1"/>
    <property type="molecule type" value="Genomic_DNA"/>
</dbReference>
<name>A0A251X419_9GAMM</name>
<evidence type="ECO:0000256" key="3">
    <source>
        <dbReference type="ARBA" id="ARBA00022552"/>
    </source>
</evidence>
<dbReference type="Proteomes" id="UP000194798">
    <property type="component" value="Unassembled WGS sequence"/>
</dbReference>
<evidence type="ECO:0000313" key="9">
    <source>
        <dbReference type="Proteomes" id="UP000194798"/>
    </source>
</evidence>
<dbReference type="Pfam" id="PF24986">
    <property type="entry name" value="PRC_RimM"/>
    <property type="match status" value="1"/>
</dbReference>
<keyword evidence="1 5" id="KW-0963">Cytoplasm</keyword>
<reference evidence="8 9" key="1">
    <citation type="submission" date="2016-12" db="EMBL/GenBank/DDBJ databases">
        <title>Thioflexothrix psekupsii D3 genome sequencing and assembly.</title>
        <authorList>
            <person name="Fomenkov A."/>
            <person name="Vincze T."/>
            <person name="Grabovich M."/>
            <person name="Anton B.P."/>
            <person name="Dubinina G."/>
            <person name="Orlova M."/>
            <person name="Belousova E."/>
            <person name="Roberts R.J."/>
        </authorList>
    </citation>
    <scope>NUCLEOTIDE SEQUENCE [LARGE SCALE GENOMIC DNA]</scope>
    <source>
        <strain evidence="8">D3</strain>
    </source>
</reference>